<comment type="caution">
    <text evidence="9">The sequence shown here is derived from an EMBL/GenBank/DDBJ whole genome shotgun (WGS) entry which is preliminary data.</text>
</comment>
<sequence length="343" mass="36212">MSGSRGRKAAILLALALAVAAAGWWFDLPGRFGWREDRNEALTLYGNVDIRQARLGFRVGGRIAEALVDEGDRVAAGQLLARLDAGPAEDAVRAAEAQVASLEAVLEKLVAGPRPAEIEQARAAHVERQADLENAELAFERQNQLRPSGAASQANLDQATAARDMARARVESARAALRLLEDGTRPEDIAAARANLDAARASLAAARTGLADTELRAPSAGVILSRVEEPGAIVASGDVVYVLSLEAPVFVRAYVGESDLGRIRPGMTVEVTNDTEPGRAHRGTVGFVSPVAEFTPKSVETPALRTDLVYRLRIVVDAPDGSLRQGMPVTVRVPRPAAEAGGG</sequence>
<accession>A0A840BZG4</accession>
<dbReference type="InterPro" id="IPR050465">
    <property type="entry name" value="UPF0194_transport"/>
</dbReference>
<evidence type="ECO:0000259" key="8">
    <source>
        <dbReference type="Pfam" id="PF25954"/>
    </source>
</evidence>
<keyword evidence="3" id="KW-0732">Signal</keyword>
<evidence type="ECO:0000313" key="9">
    <source>
        <dbReference type="EMBL" id="MBB4018725.1"/>
    </source>
</evidence>
<dbReference type="InterPro" id="IPR058792">
    <property type="entry name" value="Beta-barrel_RND_2"/>
</dbReference>
<dbReference type="Pfam" id="PF25881">
    <property type="entry name" value="HH_YBHG"/>
    <property type="match status" value="1"/>
</dbReference>
<dbReference type="Gene3D" id="2.40.30.170">
    <property type="match status" value="1"/>
</dbReference>
<dbReference type="RefSeq" id="WP_183317585.1">
    <property type="nucleotide sequence ID" value="NZ_JACIEN010000005.1"/>
</dbReference>
<dbReference type="PANTHER" id="PTHR32347">
    <property type="entry name" value="EFFLUX SYSTEM COMPONENT YKNX-RELATED"/>
    <property type="match status" value="1"/>
</dbReference>
<proteinExistence type="inferred from homology"/>
<feature type="domain" description="YbhG-like alpha-helical hairpin" evidence="7">
    <location>
        <begin position="84"/>
        <end position="211"/>
    </location>
</feature>
<dbReference type="AlphaFoldDB" id="A0A840BZG4"/>
<dbReference type="Proteomes" id="UP000577362">
    <property type="component" value="Unassembled WGS sequence"/>
</dbReference>
<dbReference type="InterPro" id="IPR059052">
    <property type="entry name" value="HH_YbhG-like"/>
</dbReference>
<comment type="similarity">
    <text evidence="2">Belongs to the UPF0194 family.</text>
</comment>
<dbReference type="Gene3D" id="2.40.50.100">
    <property type="match status" value="1"/>
</dbReference>
<evidence type="ECO:0000256" key="5">
    <source>
        <dbReference type="ARBA" id="ARBA00023054"/>
    </source>
</evidence>
<dbReference type="Pfam" id="PF25954">
    <property type="entry name" value="Beta-barrel_RND_2"/>
    <property type="match status" value="1"/>
</dbReference>
<keyword evidence="4" id="KW-0574">Periplasm</keyword>
<evidence type="ECO:0000256" key="2">
    <source>
        <dbReference type="ARBA" id="ARBA00010602"/>
    </source>
</evidence>
<evidence type="ECO:0000256" key="1">
    <source>
        <dbReference type="ARBA" id="ARBA00004418"/>
    </source>
</evidence>
<name>A0A840BZG4_9HYPH</name>
<evidence type="ECO:0000259" key="7">
    <source>
        <dbReference type="Pfam" id="PF25881"/>
    </source>
</evidence>
<feature type="coiled-coil region" evidence="6">
    <location>
        <begin position="92"/>
        <end position="176"/>
    </location>
</feature>
<gene>
    <name evidence="9" type="ORF">GGR16_003772</name>
</gene>
<evidence type="ECO:0000256" key="6">
    <source>
        <dbReference type="SAM" id="Coils"/>
    </source>
</evidence>
<dbReference type="Gene3D" id="1.10.287.470">
    <property type="entry name" value="Helix hairpin bin"/>
    <property type="match status" value="1"/>
</dbReference>
<protein>
    <submittedName>
        <fullName evidence="9">HlyD family secretion protein</fullName>
    </submittedName>
</protein>
<evidence type="ECO:0000256" key="3">
    <source>
        <dbReference type="ARBA" id="ARBA00022729"/>
    </source>
</evidence>
<feature type="domain" description="CusB-like beta-barrel" evidence="8">
    <location>
        <begin position="249"/>
        <end position="333"/>
    </location>
</feature>
<dbReference type="SUPFAM" id="SSF111369">
    <property type="entry name" value="HlyD-like secretion proteins"/>
    <property type="match status" value="3"/>
</dbReference>
<comment type="subcellular location">
    <subcellularLocation>
        <location evidence="1">Periplasm</location>
    </subcellularLocation>
</comment>
<keyword evidence="5 6" id="KW-0175">Coiled coil</keyword>
<dbReference type="NCBIfam" id="NF002939">
    <property type="entry name" value="PRK03598.1"/>
    <property type="match status" value="1"/>
</dbReference>
<evidence type="ECO:0000313" key="10">
    <source>
        <dbReference type="Proteomes" id="UP000577362"/>
    </source>
</evidence>
<evidence type="ECO:0000256" key="4">
    <source>
        <dbReference type="ARBA" id="ARBA00022764"/>
    </source>
</evidence>
<organism evidence="9 10">
    <name type="scientific">Chelatococcus caeni</name>
    <dbReference type="NCBI Taxonomy" id="1348468"/>
    <lineage>
        <taxon>Bacteria</taxon>
        <taxon>Pseudomonadati</taxon>
        <taxon>Pseudomonadota</taxon>
        <taxon>Alphaproteobacteria</taxon>
        <taxon>Hyphomicrobiales</taxon>
        <taxon>Chelatococcaceae</taxon>
        <taxon>Chelatococcus</taxon>
    </lineage>
</organism>
<dbReference type="EMBL" id="JACIEN010000005">
    <property type="protein sequence ID" value="MBB4018725.1"/>
    <property type="molecule type" value="Genomic_DNA"/>
</dbReference>
<reference evidence="9 10" key="1">
    <citation type="submission" date="2020-08" db="EMBL/GenBank/DDBJ databases">
        <title>Genomic Encyclopedia of Type Strains, Phase IV (KMG-IV): sequencing the most valuable type-strain genomes for metagenomic binning, comparative biology and taxonomic classification.</title>
        <authorList>
            <person name="Goeker M."/>
        </authorList>
    </citation>
    <scope>NUCLEOTIDE SEQUENCE [LARGE SCALE GENOMIC DNA]</scope>
    <source>
        <strain evidence="9 10">DSM 103737</strain>
    </source>
</reference>
<keyword evidence="10" id="KW-1185">Reference proteome</keyword>
<dbReference type="PANTHER" id="PTHR32347:SF29">
    <property type="entry name" value="UPF0194 MEMBRANE PROTEIN YBHG"/>
    <property type="match status" value="1"/>
</dbReference>
<dbReference type="GO" id="GO:0042597">
    <property type="term" value="C:periplasmic space"/>
    <property type="evidence" value="ECO:0007669"/>
    <property type="project" value="UniProtKB-SubCell"/>
</dbReference>